<dbReference type="PANTHER" id="PTHR37984">
    <property type="entry name" value="PROTEIN CBG26694"/>
    <property type="match status" value="1"/>
</dbReference>
<dbReference type="InterPro" id="IPR043502">
    <property type="entry name" value="DNA/RNA_pol_sf"/>
</dbReference>
<evidence type="ECO:0000256" key="5">
    <source>
        <dbReference type="ARBA" id="ARBA00023268"/>
    </source>
</evidence>
<proteinExistence type="predicted"/>
<comment type="caution">
    <text evidence="7">The sequence shown here is derived from an EMBL/GenBank/DDBJ whole genome shotgun (WGS) entry which is preliminary data.</text>
</comment>
<evidence type="ECO:0000313" key="8">
    <source>
        <dbReference type="Proteomes" id="UP001153555"/>
    </source>
</evidence>
<name>A0A9N7NZ93_STRHE</name>
<organism evidence="7 8">
    <name type="scientific">Striga hermonthica</name>
    <name type="common">Purple witchweed</name>
    <name type="synonym">Buchnera hermonthica</name>
    <dbReference type="NCBI Taxonomy" id="68872"/>
    <lineage>
        <taxon>Eukaryota</taxon>
        <taxon>Viridiplantae</taxon>
        <taxon>Streptophyta</taxon>
        <taxon>Embryophyta</taxon>
        <taxon>Tracheophyta</taxon>
        <taxon>Spermatophyta</taxon>
        <taxon>Magnoliopsida</taxon>
        <taxon>eudicotyledons</taxon>
        <taxon>Gunneridae</taxon>
        <taxon>Pentapetalae</taxon>
        <taxon>asterids</taxon>
        <taxon>lamiids</taxon>
        <taxon>Lamiales</taxon>
        <taxon>Orobanchaceae</taxon>
        <taxon>Buchnereae</taxon>
        <taxon>Striga</taxon>
    </lineage>
</organism>
<keyword evidence="3" id="KW-0540">Nuclease</keyword>
<evidence type="ECO:0000313" key="7">
    <source>
        <dbReference type="EMBL" id="CAA0841366.1"/>
    </source>
</evidence>
<keyword evidence="4" id="KW-0378">Hydrolase</keyword>
<keyword evidence="2" id="KW-0548">Nucleotidyltransferase</keyword>
<accession>A0A9N7NZ93</accession>
<keyword evidence="8" id="KW-1185">Reference proteome</keyword>
<dbReference type="SUPFAM" id="SSF56672">
    <property type="entry name" value="DNA/RNA polymerases"/>
    <property type="match status" value="1"/>
</dbReference>
<feature type="domain" description="Reverse transcriptase/retrotransposon-derived protein RNase H-like" evidence="6">
    <location>
        <begin position="582"/>
        <end position="676"/>
    </location>
</feature>
<dbReference type="Pfam" id="PF13975">
    <property type="entry name" value="gag-asp_proteas"/>
    <property type="match status" value="1"/>
</dbReference>
<dbReference type="InterPro" id="IPR041577">
    <property type="entry name" value="RT_RNaseH_2"/>
</dbReference>
<dbReference type="AlphaFoldDB" id="A0A9N7NZ93"/>
<evidence type="ECO:0000256" key="2">
    <source>
        <dbReference type="ARBA" id="ARBA00022695"/>
    </source>
</evidence>
<dbReference type="PANTHER" id="PTHR37984:SF5">
    <property type="entry name" value="PROTEIN NYNRIN-LIKE"/>
    <property type="match status" value="1"/>
</dbReference>
<dbReference type="OrthoDB" id="1909920at2759"/>
<dbReference type="Pfam" id="PF17919">
    <property type="entry name" value="RT_RNaseH_2"/>
    <property type="match status" value="1"/>
</dbReference>
<dbReference type="GO" id="GO:0016779">
    <property type="term" value="F:nucleotidyltransferase activity"/>
    <property type="evidence" value="ECO:0007669"/>
    <property type="project" value="UniProtKB-KW"/>
</dbReference>
<protein>
    <submittedName>
        <fullName evidence="7">Uncharacterized mitochondrial protein AtMg00860</fullName>
    </submittedName>
</protein>
<dbReference type="InterPro" id="IPR043128">
    <property type="entry name" value="Rev_trsase/Diguanyl_cyclase"/>
</dbReference>
<dbReference type="Gene3D" id="2.40.70.10">
    <property type="entry name" value="Acid Proteases"/>
    <property type="match status" value="1"/>
</dbReference>
<dbReference type="CDD" id="cd00303">
    <property type="entry name" value="retropepsin_like"/>
    <property type="match status" value="1"/>
</dbReference>
<dbReference type="FunFam" id="3.30.70.270:FF:000020">
    <property type="entry name" value="Transposon Tf2-6 polyprotein-like Protein"/>
    <property type="match status" value="1"/>
</dbReference>
<dbReference type="Proteomes" id="UP001153555">
    <property type="component" value="Unassembled WGS sequence"/>
</dbReference>
<dbReference type="GO" id="GO:0004519">
    <property type="term" value="F:endonuclease activity"/>
    <property type="evidence" value="ECO:0007669"/>
    <property type="project" value="UniProtKB-KW"/>
</dbReference>
<dbReference type="InterPro" id="IPR050951">
    <property type="entry name" value="Retrovirus_Pol_polyprotein"/>
</dbReference>
<dbReference type="FunFam" id="3.10.20.370:FF:000001">
    <property type="entry name" value="Retrovirus-related Pol polyprotein from transposon 17.6-like protein"/>
    <property type="match status" value="1"/>
</dbReference>
<dbReference type="CDD" id="cd09274">
    <property type="entry name" value="RNase_HI_RT_Ty3"/>
    <property type="match status" value="1"/>
</dbReference>
<dbReference type="Gene3D" id="3.10.20.370">
    <property type="match status" value="1"/>
</dbReference>
<evidence type="ECO:0000256" key="1">
    <source>
        <dbReference type="ARBA" id="ARBA00022679"/>
    </source>
</evidence>
<gene>
    <name evidence="7" type="ORF">SHERM_07379</name>
</gene>
<keyword evidence="1" id="KW-0808">Transferase</keyword>
<keyword evidence="4" id="KW-0255">Endonuclease</keyword>
<dbReference type="EMBL" id="CACSLK010034108">
    <property type="protein sequence ID" value="CAA0841366.1"/>
    <property type="molecule type" value="Genomic_DNA"/>
</dbReference>
<evidence type="ECO:0000256" key="3">
    <source>
        <dbReference type="ARBA" id="ARBA00022722"/>
    </source>
</evidence>
<reference evidence="7" key="1">
    <citation type="submission" date="2019-12" db="EMBL/GenBank/DDBJ databases">
        <authorList>
            <person name="Scholes J."/>
        </authorList>
    </citation>
    <scope>NUCLEOTIDE SEQUENCE</scope>
</reference>
<dbReference type="Gene3D" id="3.30.70.270">
    <property type="match status" value="2"/>
</dbReference>
<dbReference type="InterPro" id="IPR021109">
    <property type="entry name" value="Peptidase_aspartic_dom_sf"/>
</dbReference>
<evidence type="ECO:0000259" key="6">
    <source>
        <dbReference type="Pfam" id="PF17919"/>
    </source>
</evidence>
<evidence type="ECO:0000256" key="4">
    <source>
        <dbReference type="ARBA" id="ARBA00022759"/>
    </source>
</evidence>
<sequence length="886" mass="98803">MLTWSQLKSELMEQFGGDLSAPPIELLAALRQVGSMDEYCNEFHVRAVHISGIPSHIQLGMFLNGLKEEIRVRFCPNDATDLRTAMRVARSIARELDFLHQDKHNIQSAGVTRWSTGFGLGWTLSPTSANANLSSPSTHHHQTNHATPMPNNFHKTTKGNILMPPSQPPGAGISFQRDSAPSIVQKGIRRYSHQEYQDLRAKGLCFRCKQPYSPMHVCPNKSLWTLIAAEDEDTNTDDPPGVYTTDDAPLHVLDLPLSSIGGIDRPQTMKFRGRVEHNDVVIMIDSRASHNFISSDLATKLKQPLEATSRFGVRLGDGHQSESSGKFSKLPIHLGPLTMTVDCFAFPLGAVDLILGVTWLASLGTIRANWATMTMEFEDHGQYITLTGDPTLSRLPISFNSVEYLKDVEYAVILMDISSFQLNTSAIIAPPGPQSTQLEELLNDYSQVFGEPEGLPPVRHNDHKIILQSGTTPFSVTPYRYGHTQKDEIERLFHEFKANPKKCQFGQSSVEYLGHIVSHAGVAMDPAKISSVLRWPVPRSLKAVRGFLGLTGYYRRFIRHYGSIANPLTTLLKKDCVATFQWPEAAQSAFDALKNAVTTSPVLAMPDFSRPFIIECDASGTGVGAVLLQERRPIAFFSKALSGKTLSKSTYEKELMALVMAIQHWRPYLIGHRFIVRTDHRSLRYLLQQRISTLSQQNWVAKLLGYDFEVVYKPGSTNCVADALSRSHDDLQLSAISIPVWLDWGALESAILEDSTLQPLIARLHKDPDSCPPYKLINGRLFYKGRIVLPSTSTWTSRLLEEFHSTPMGGAFSGASAFIGQNTGTTRLFRELLNGLPLRLCIAGHLQPCNNIYLVSFGWQQWPMLTMIAMNYSVSFVSIWRKLNIA</sequence>
<keyword evidence="5" id="KW-0511">Multifunctional enzyme</keyword>